<accession>A0A0F6A7A1</accession>
<dbReference type="Proteomes" id="UP000033434">
    <property type="component" value="Unassembled WGS sequence"/>
</dbReference>
<protein>
    <submittedName>
        <fullName evidence="1">Uncharacterized protein</fullName>
    </submittedName>
</protein>
<comment type="caution">
    <text evidence="1">The sequence shown here is derived from an EMBL/GenBank/DDBJ whole genome shotgun (WGS) entry which is preliminary data.</text>
</comment>
<sequence length="80" mass="9510">MGEMTRTRLNTIRDSTNMLANFHRLTSDIRKQQINNKKTTQKCSLAKKGTQSLCFKHHTCTKIFFIQTTHEFTEKKYQRD</sequence>
<dbReference type="PATRIC" id="fig|1129367.4.peg.4076"/>
<evidence type="ECO:0000313" key="1">
    <source>
        <dbReference type="EMBL" id="KKE82040.1"/>
    </source>
</evidence>
<organism evidence="1 2">
    <name type="scientific">Pseudoalteromonas luteoviolacea S4054</name>
    <dbReference type="NCBI Taxonomy" id="1129367"/>
    <lineage>
        <taxon>Bacteria</taxon>
        <taxon>Pseudomonadati</taxon>
        <taxon>Pseudomonadota</taxon>
        <taxon>Gammaproteobacteria</taxon>
        <taxon>Alteromonadales</taxon>
        <taxon>Pseudoalteromonadaceae</taxon>
        <taxon>Pseudoalteromonas</taxon>
    </lineage>
</organism>
<dbReference type="AlphaFoldDB" id="A0A0F6A7A1"/>
<dbReference type="EMBL" id="AUXW01000171">
    <property type="protein sequence ID" value="KKE82040.1"/>
    <property type="molecule type" value="Genomic_DNA"/>
</dbReference>
<evidence type="ECO:0000313" key="2">
    <source>
        <dbReference type="Proteomes" id="UP000033434"/>
    </source>
</evidence>
<name>A0A0F6A7A1_9GAMM</name>
<reference evidence="1 2" key="1">
    <citation type="journal article" date="2015" name="BMC Genomics">
        <title>Genome mining reveals unlocked bioactive potential of marine Gram-negative bacteria.</title>
        <authorList>
            <person name="Machado H."/>
            <person name="Sonnenschein E.C."/>
            <person name="Melchiorsen J."/>
            <person name="Gram L."/>
        </authorList>
    </citation>
    <scope>NUCLEOTIDE SEQUENCE [LARGE SCALE GENOMIC DNA]</scope>
    <source>
        <strain evidence="1 2">S4054</strain>
    </source>
</reference>
<proteinExistence type="predicted"/>
<gene>
    <name evidence="1" type="ORF">N479_20025</name>
</gene>